<name>A0A2S8BB27_9SPHN</name>
<keyword evidence="2 11" id="KW-0813">Transport</keyword>
<evidence type="ECO:0000256" key="1">
    <source>
        <dbReference type="ARBA" id="ARBA00004571"/>
    </source>
</evidence>
<comment type="similarity">
    <text evidence="11 12">Belongs to the TonB-dependent receptor family.</text>
</comment>
<sequence length="748" mass="81484">MPGRSPRHSKAIHISTSRGRKFMFRDQFRGAGWLTLAITSSVFATTASAQQTEPDVPQAKASGTTLGDIVVTAQRREQRADDVGVTINVLSGDDLKAAGTQSIVDLAAVTPNVQIKNVMANSITNVSIRGIGLNDYAVNNNPAAGIYVDNVYLVSPAMLTFGFYDVDRIEILKGPQGDLYGRNTTAGAVNIISRKPSSVIDIRLEAGLGSYESWHLDGAIGGALTSTLNARFALQTIQQGSGPQTNYVTGNRIGKVDRTNGRLQLQWEASDAITMLLNLHKGYDRSDTALYKADNVLTTEEDAYADQPRVAGAGTDPRMELESAGASLTVNWTLAPRLSLTSISAYEHFTRLHAEDTDGTSLVFLDGTYDDRIDQYSQELRLAYDADDLKLIGGAFYSRDKVQAHDEFYALDLLPLLGLAGLDTIGNNYRQRTDAYAAFMHGEWTVAPRLTLVGGLRYTEERKTFDQATTFLCAAGTCNDLFAPVSNRYSTSNISGKIGLNYKAGDRTLIYASVSRGFKSGGFQGQLSFDPSVLQPFDDEKLTAYEVGIKTRVAPNLQVNAAVFDYEYSDAQIYGPLFDSPIGVLFGIANVGNARVKGAEADAWWRPAAGLDIRAGIGFIDTEVTKSVVAGVMKGSVLPNSPRLTLNGLAKYQWAVSDRVDADIVLSGKYQSRVRFDIVRSPSEAVEGGYFVGNAEVGVSVDDHWRASLWCKNIFDRLYRTQALNTSVGWTRQYGDPRTVGVNISYRY</sequence>
<dbReference type="InterPro" id="IPR039426">
    <property type="entry name" value="TonB-dep_rcpt-like"/>
</dbReference>
<dbReference type="Pfam" id="PF00593">
    <property type="entry name" value="TonB_dep_Rec_b-barrel"/>
    <property type="match status" value="1"/>
</dbReference>
<dbReference type="PANTHER" id="PTHR32552:SF81">
    <property type="entry name" value="TONB-DEPENDENT OUTER MEMBRANE RECEPTOR"/>
    <property type="match status" value="1"/>
</dbReference>
<keyword evidence="10 11" id="KW-0998">Cell outer membrane</keyword>
<keyword evidence="8 12" id="KW-0798">TonB box</keyword>
<keyword evidence="16" id="KW-1185">Reference proteome</keyword>
<dbReference type="InterPro" id="IPR000531">
    <property type="entry name" value="Beta-barrel_TonB"/>
</dbReference>
<evidence type="ECO:0000256" key="3">
    <source>
        <dbReference type="ARBA" id="ARBA00022452"/>
    </source>
</evidence>
<evidence type="ECO:0000259" key="13">
    <source>
        <dbReference type="Pfam" id="PF00593"/>
    </source>
</evidence>
<gene>
    <name evidence="15" type="ORF">CVO77_01240</name>
</gene>
<dbReference type="Proteomes" id="UP000238954">
    <property type="component" value="Chromosome"/>
</dbReference>
<evidence type="ECO:0000313" key="15">
    <source>
        <dbReference type="EMBL" id="PQM29567.1"/>
    </source>
</evidence>
<keyword evidence="9 11" id="KW-0472">Membrane</keyword>
<evidence type="ECO:0000256" key="10">
    <source>
        <dbReference type="ARBA" id="ARBA00023237"/>
    </source>
</evidence>
<keyword evidence="5 11" id="KW-0812">Transmembrane</keyword>
<dbReference type="EMBL" id="PHFW01000001">
    <property type="protein sequence ID" value="PQM29567.1"/>
    <property type="molecule type" value="Genomic_DNA"/>
</dbReference>
<keyword evidence="4" id="KW-0410">Iron transport</keyword>
<evidence type="ECO:0000256" key="7">
    <source>
        <dbReference type="ARBA" id="ARBA00023065"/>
    </source>
</evidence>
<evidence type="ECO:0000256" key="9">
    <source>
        <dbReference type="ARBA" id="ARBA00023136"/>
    </source>
</evidence>
<evidence type="ECO:0000256" key="8">
    <source>
        <dbReference type="ARBA" id="ARBA00023077"/>
    </source>
</evidence>
<dbReference type="InterPro" id="IPR036942">
    <property type="entry name" value="Beta-barrel_TonB_sf"/>
</dbReference>
<evidence type="ECO:0000256" key="11">
    <source>
        <dbReference type="PROSITE-ProRule" id="PRU01360"/>
    </source>
</evidence>
<comment type="caution">
    <text evidence="15">The sequence shown here is derived from an EMBL/GenBank/DDBJ whole genome shotgun (WGS) entry which is preliminary data.</text>
</comment>
<dbReference type="Pfam" id="PF07715">
    <property type="entry name" value="Plug"/>
    <property type="match status" value="1"/>
</dbReference>
<dbReference type="PROSITE" id="PS52016">
    <property type="entry name" value="TONB_DEPENDENT_REC_3"/>
    <property type="match status" value="1"/>
</dbReference>
<organism evidence="15 16">
    <name type="scientific">Sphingopyxis lindanitolerans</name>
    <dbReference type="NCBI Taxonomy" id="2054227"/>
    <lineage>
        <taxon>Bacteria</taxon>
        <taxon>Pseudomonadati</taxon>
        <taxon>Pseudomonadota</taxon>
        <taxon>Alphaproteobacteria</taxon>
        <taxon>Sphingomonadales</taxon>
        <taxon>Sphingomonadaceae</taxon>
        <taxon>Sphingopyxis</taxon>
    </lineage>
</organism>
<evidence type="ECO:0000256" key="6">
    <source>
        <dbReference type="ARBA" id="ARBA00023004"/>
    </source>
</evidence>
<comment type="subcellular location">
    <subcellularLocation>
        <location evidence="1 11">Cell outer membrane</location>
        <topology evidence="1 11">Multi-pass membrane protein</topology>
    </subcellularLocation>
</comment>
<feature type="domain" description="TonB-dependent receptor-like beta-barrel" evidence="13">
    <location>
        <begin position="295"/>
        <end position="714"/>
    </location>
</feature>
<keyword evidence="6" id="KW-0408">Iron</keyword>
<evidence type="ECO:0000259" key="14">
    <source>
        <dbReference type="Pfam" id="PF07715"/>
    </source>
</evidence>
<keyword evidence="7" id="KW-0406">Ion transport</keyword>
<dbReference type="GO" id="GO:0006826">
    <property type="term" value="P:iron ion transport"/>
    <property type="evidence" value="ECO:0007669"/>
    <property type="project" value="UniProtKB-KW"/>
</dbReference>
<dbReference type="PANTHER" id="PTHR32552">
    <property type="entry name" value="FERRICHROME IRON RECEPTOR-RELATED"/>
    <property type="match status" value="1"/>
</dbReference>
<evidence type="ECO:0000313" key="16">
    <source>
        <dbReference type="Proteomes" id="UP000238954"/>
    </source>
</evidence>
<dbReference type="InterPro" id="IPR012910">
    <property type="entry name" value="Plug_dom"/>
</dbReference>
<proteinExistence type="inferred from homology"/>
<dbReference type="Gene3D" id="2.40.170.20">
    <property type="entry name" value="TonB-dependent receptor, beta-barrel domain"/>
    <property type="match status" value="1"/>
</dbReference>
<evidence type="ECO:0000256" key="12">
    <source>
        <dbReference type="RuleBase" id="RU003357"/>
    </source>
</evidence>
<dbReference type="AlphaFoldDB" id="A0A2S8BB27"/>
<dbReference type="GO" id="GO:0009279">
    <property type="term" value="C:cell outer membrane"/>
    <property type="evidence" value="ECO:0007669"/>
    <property type="project" value="UniProtKB-SubCell"/>
</dbReference>
<evidence type="ECO:0008006" key="17">
    <source>
        <dbReference type="Google" id="ProtNLM"/>
    </source>
</evidence>
<protein>
    <recommendedName>
        <fullName evidence="17">TonB-dependent receptor</fullName>
    </recommendedName>
</protein>
<evidence type="ECO:0000256" key="5">
    <source>
        <dbReference type="ARBA" id="ARBA00022692"/>
    </source>
</evidence>
<reference evidence="16" key="1">
    <citation type="submission" date="2017-11" db="EMBL/GenBank/DDBJ databases">
        <title>The complete genome sequence of Sphingopyxis pomeranensis sp. nov. strain WS5A3p.</title>
        <authorList>
            <person name="Kaminski M.A."/>
        </authorList>
    </citation>
    <scope>NUCLEOTIDE SEQUENCE [LARGE SCALE GENOMIC DNA]</scope>
    <source>
        <strain evidence="16">WS5A3p</strain>
    </source>
</reference>
<accession>A0A2S8BB27</accession>
<dbReference type="SUPFAM" id="SSF56935">
    <property type="entry name" value="Porins"/>
    <property type="match status" value="1"/>
</dbReference>
<dbReference type="CDD" id="cd01347">
    <property type="entry name" value="ligand_gated_channel"/>
    <property type="match status" value="1"/>
</dbReference>
<feature type="domain" description="TonB-dependent receptor plug" evidence="14">
    <location>
        <begin position="81"/>
        <end position="188"/>
    </location>
</feature>
<keyword evidence="3 11" id="KW-1134">Transmembrane beta strand</keyword>
<evidence type="ECO:0000256" key="2">
    <source>
        <dbReference type="ARBA" id="ARBA00022448"/>
    </source>
</evidence>
<evidence type="ECO:0000256" key="4">
    <source>
        <dbReference type="ARBA" id="ARBA00022496"/>
    </source>
</evidence>